<feature type="compositionally biased region" description="Basic and acidic residues" evidence="1">
    <location>
        <begin position="56"/>
        <end position="69"/>
    </location>
</feature>
<dbReference type="SUPFAM" id="SSF82919">
    <property type="entry name" value="Zn-finger domain of Sec23/24"/>
    <property type="match status" value="1"/>
</dbReference>
<evidence type="ECO:0000313" key="2">
    <source>
        <dbReference type="EMBL" id="CBS87054.1"/>
    </source>
</evidence>
<dbReference type="AlphaFoldDB" id="G7Z7T0"/>
<protein>
    <submittedName>
        <fullName evidence="2">Uncharacterized protein</fullName>
    </submittedName>
</protein>
<dbReference type="GO" id="GO:0030127">
    <property type="term" value="C:COPII vesicle coat"/>
    <property type="evidence" value="ECO:0007669"/>
    <property type="project" value="InterPro"/>
</dbReference>
<feature type="region of interest" description="Disordered" evidence="1">
    <location>
        <begin position="56"/>
        <end position="81"/>
    </location>
</feature>
<organism evidence="2 3">
    <name type="scientific">Azospirillum lipoferum (strain 4B)</name>
    <dbReference type="NCBI Taxonomy" id="862719"/>
    <lineage>
        <taxon>Bacteria</taxon>
        <taxon>Pseudomonadati</taxon>
        <taxon>Pseudomonadota</taxon>
        <taxon>Alphaproteobacteria</taxon>
        <taxon>Rhodospirillales</taxon>
        <taxon>Azospirillaceae</taxon>
        <taxon>Azospirillum</taxon>
    </lineage>
</organism>
<dbReference type="GO" id="GO:0008270">
    <property type="term" value="F:zinc ion binding"/>
    <property type="evidence" value="ECO:0007669"/>
    <property type="project" value="InterPro"/>
</dbReference>
<reference evidence="3" key="1">
    <citation type="journal article" date="2011" name="PLoS Genet.">
        <title>Azospirillum genomes reveal transition of bacteria from aquatic to terrestrial environments.</title>
        <authorList>
            <person name="Wisniewski-Dye F."/>
            <person name="Borziak K."/>
            <person name="Khalsa-Moyers G."/>
            <person name="Alexandre G."/>
            <person name="Sukharnikov L.O."/>
            <person name="Wuichet K."/>
            <person name="Hurst G.B."/>
            <person name="McDonald W.H."/>
            <person name="Robertson J.S."/>
            <person name="Barbe V."/>
            <person name="Calteau A."/>
            <person name="Rouy Z."/>
            <person name="Mangenot S."/>
            <person name="Prigent-Combaret C."/>
            <person name="Normand P."/>
            <person name="Boyer M."/>
            <person name="Siguier P."/>
            <person name="Dessaux Y."/>
            <person name="Elmerich C."/>
            <person name="Condemine G."/>
            <person name="Krishnen G."/>
            <person name="Kennedy I."/>
            <person name="Paterson A.H."/>
            <person name="Gonzalez V."/>
            <person name="Mavingui P."/>
            <person name="Zhulin I.B."/>
        </authorList>
    </citation>
    <scope>NUCLEOTIDE SEQUENCE [LARGE SCALE GENOMIC DNA]</scope>
    <source>
        <strain evidence="3">4B</strain>
    </source>
</reference>
<accession>G7Z7T0</accession>
<dbReference type="GO" id="GO:0006886">
    <property type="term" value="P:intracellular protein transport"/>
    <property type="evidence" value="ECO:0007669"/>
    <property type="project" value="InterPro"/>
</dbReference>
<evidence type="ECO:0000313" key="3">
    <source>
        <dbReference type="Proteomes" id="UP000005667"/>
    </source>
</evidence>
<proteinExistence type="predicted"/>
<dbReference type="EMBL" id="FQ311868">
    <property type="protein sequence ID" value="CBS87054.1"/>
    <property type="molecule type" value="Genomic_DNA"/>
</dbReference>
<dbReference type="InterPro" id="IPR036174">
    <property type="entry name" value="Znf_Sec23_Sec24_sf"/>
</dbReference>
<sequence length="81" mass="9412">MPRRSKNHRTIYDLPITLDCKHCDGKFSNSREWFSRNDYFICPKCAKPSSFRKDEIPSIHGEQFKRVKDGANAMQSDGSTE</sequence>
<name>G7Z7T0_AZOL4</name>
<evidence type="ECO:0000256" key="1">
    <source>
        <dbReference type="SAM" id="MobiDB-lite"/>
    </source>
</evidence>
<dbReference type="KEGG" id="ali:AZOLI_1790"/>
<dbReference type="Proteomes" id="UP000005667">
    <property type="component" value="Chromosome"/>
</dbReference>
<dbReference type="GO" id="GO:0006888">
    <property type="term" value="P:endoplasmic reticulum to Golgi vesicle-mediated transport"/>
    <property type="evidence" value="ECO:0007669"/>
    <property type="project" value="InterPro"/>
</dbReference>
<dbReference type="HOGENOM" id="CLU_2566490_0_0_5"/>
<gene>
    <name evidence="2" type="ordered locus">AZOLI_1790</name>
</gene>
<dbReference type="STRING" id="862719.AZOLI_1790"/>
<keyword evidence="3" id="KW-1185">Reference proteome</keyword>